<keyword evidence="8" id="KW-1185">Reference proteome</keyword>
<dbReference type="NCBIfam" id="TIGR00005">
    <property type="entry name" value="rluA_subfam"/>
    <property type="match status" value="1"/>
</dbReference>
<dbReference type="AlphaFoldDB" id="E6TX53"/>
<dbReference type="eggNOG" id="COG0564">
    <property type="taxonomic scope" value="Bacteria"/>
</dbReference>
<dbReference type="PROSITE" id="PS50889">
    <property type="entry name" value="S4"/>
    <property type="match status" value="1"/>
</dbReference>
<evidence type="ECO:0000256" key="2">
    <source>
        <dbReference type="ARBA" id="ARBA00010876"/>
    </source>
</evidence>
<dbReference type="EC" id="5.4.99.-" evidence="5"/>
<dbReference type="InterPro" id="IPR006225">
    <property type="entry name" value="PsdUridine_synth_RluC/D"/>
</dbReference>
<dbReference type="CDD" id="cd02869">
    <property type="entry name" value="PseudoU_synth_RluA_like"/>
    <property type="match status" value="1"/>
</dbReference>
<organism evidence="7 8">
    <name type="scientific">Evansella cellulosilytica (strain ATCC 21833 / DSM 2522 / FERM P-1141 / JCM 9156 / N-4)</name>
    <name type="common">Bacillus cellulosilyticus</name>
    <dbReference type="NCBI Taxonomy" id="649639"/>
    <lineage>
        <taxon>Bacteria</taxon>
        <taxon>Bacillati</taxon>
        <taxon>Bacillota</taxon>
        <taxon>Bacilli</taxon>
        <taxon>Bacillales</taxon>
        <taxon>Bacillaceae</taxon>
        <taxon>Evansella</taxon>
    </lineage>
</organism>
<dbReference type="OrthoDB" id="9807829at2"/>
<comment type="similarity">
    <text evidence="2 5">Belongs to the pseudouridine synthase RluA family.</text>
</comment>
<dbReference type="GO" id="GO:0000455">
    <property type="term" value="P:enzyme-directed rRNA pseudouridine synthesis"/>
    <property type="evidence" value="ECO:0007669"/>
    <property type="project" value="TreeGrafter"/>
</dbReference>
<dbReference type="InterPro" id="IPR020103">
    <property type="entry name" value="PsdUridine_synth_cat_dom_sf"/>
</dbReference>
<dbReference type="RefSeq" id="WP_013489473.1">
    <property type="nucleotide sequence ID" value="NC_014829.1"/>
</dbReference>
<evidence type="ECO:0000256" key="1">
    <source>
        <dbReference type="ARBA" id="ARBA00000073"/>
    </source>
</evidence>
<comment type="function">
    <text evidence="5">Responsible for synthesis of pseudouridine from uracil.</text>
</comment>
<name>E6TX53_EVAC2</name>
<evidence type="ECO:0000256" key="5">
    <source>
        <dbReference type="RuleBase" id="RU362028"/>
    </source>
</evidence>
<dbReference type="EMBL" id="CP002394">
    <property type="protein sequence ID" value="ADU31142.1"/>
    <property type="molecule type" value="Genomic_DNA"/>
</dbReference>
<dbReference type="InterPro" id="IPR006145">
    <property type="entry name" value="PsdUridine_synth_RsuA/RluA"/>
</dbReference>
<dbReference type="PANTHER" id="PTHR21600:SF35">
    <property type="entry name" value="PSEUDOURIDINE SYNTHASE"/>
    <property type="match status" value="1"/>
</dbReference>
<dbReference type="PANTHER" id="PTHR21600">
    <property type="entry name" value="MITOCHONDRIAL RNA PSEUDOURIDINE SYNTHASE"/>
    <property type="match status" value="1"/>
</dbReference>
<comment type="catalytic activity">
    <reaction evidence="1 5">
        <text>a uridine in RNA = a pseudouridine in RNA</text>
        <dbReference type="Rhea" id="RHEA:48348"/>
        <dbReference type="Rhea" id="RHEA-COMP:12068"/>
        <dbReference type="Rhea" id="RHEA-COMP:12069"/>
        <dbReference type="ChEBI" id="CHEBI:65314"/>
        <dbReference type="ChEBI" id="CHEBI:65315"/>
    </reaction>
</comment>
<dbReference type="GO" id="GO:0140098">
    <property type="term" value="F:catalytic activity, acting on RNA"/>
    <property type="evidence" value="ECO:0007669"/>
    <property type="project" value="UniProtKB-ARBA"/>
</dbReference>
<evidence type="ECO:0000256" key="3">
    <source>
        <dbReference type="PIRSR" id="PIRSR606225-1"/>
    </source>
</evidence>
<dbReference type="SUPFAM" id="SSF55174">
    <property type="entry name" value="Alpha-L RNA-binding motif"/>
    <property type="match status" value="1"/>
</dbReference>
<dbReference type="GO" id="GO:0003723">
    <property type="term" value="F:RNA binding"/>
    <property type="evidence" value="ECO:0007669"/>
    <property type="project" value="UniProtKB-KW"/>
</dbReference>
<protein>
    <recommendedName>
        <fullName evidence="5">Pseudouridine synthase</fullName>
        <ecNumber evidence="5">5.4.99.-</ecNumber>
    </recommendedName>
</protein>
<dbReference type="CDD" id="cd00165">
    <property type="entry name" value="S4"/>
    <property type="match status" value="1"/>
</dbReference>
<feature type="domain" description="Pseudouridine synthase RsuA/RluA-like" evidence="6">
    <location>
        <begin position="91"/>
        <end position="242"/>
    </location>
</feature>
<accession>E6TX53</accession>
<evidence type="ECO:0000259" key="6">
    <source>
        <dbReference type="Pfam" id="PF00849"/>
    </source>
</evidence>
<dbReference type="STRING" id="649639.Bcell_2891"/>
<proteinExistence type="inferred from homology"/>
<dbReference type="GO" id="GO:0009982">
    <property type="term" value="F:pseudouridine synthase activity"/>
    <property type="evidence" value="ECO:0007669"/>
    <property type="project" value="InterPro"/>
</dbReference>
<keyword evidence="5" id="KW-0413">Isomerase</keyword>
<feature type="active site" evidence="3">
    <location>
        <position position="138"/>
    </location>
</feature>
<dbReference type="SUPFAM" id="SSF55120">
    <property type="entry name" value="Pseudouridine synthase"/>
    <property type="match status" value="1"/>
</dbReference>
<dbReference type="Proteomes" id="UP000001401">
    <property type="component" value="Chromosome"/>
</dbReference>
<dbReference type="HOGENOM" id="CLU_016902_8_2_9"/>
<dbReference type="Pfam" id="PF00849">
    <property type="entry name" value="PseudoU_synth_2"/>
    <property type="match status" value="1"/>
</dbReference>
<sequence>MKSIRLQWVIDNAATGKLLRDYLREEKQISRKALADIKFNGGQITVNGKEENVRYTLRLGDVIEVIFPKEKVSRSIKPYKIKLHIIFEDEHVIIINKPPHLPTIPTRNEGEPSLAGAILAYYIENGIPSTFHAVSRLDRDTSGLVMVAKHRYMHDLCVKLQKSYEIKRSYVALVEGILSDDYNTIDLPISRKTTSIIEREVNEFGKSAITHYEVLKRYSGATLLQLTLETGRTHQIRVHMSAIGHPLLGDTLYGGDVRYIDRQALHSHQLSFFHPINKREYTFHCPIPDDIEDAMSKF</sequence>
<reference evidence="7 8" key="1">
    <citation type="submission" date="2010-12" db="EMBL/GenBank/DDBJ databases">
        <title>Complete sequence of Bacillus cellulosilyticus DSM 2522.</title>
        <authorList>
            <consortium name="US DOE Joint Genome Institute"/>
            <person name="Lucas S."/>
            <person name="Copeland A."/>
            <person name="Lapidus A."/>
            <person name="Cheng J.-F."/>
            <person name="Bruce D."/>
            <person name="Goodwin L."/>
            <person name="Pitluck S."/>
            <person name="Chertkov O."/>
            <person name="Detter J.C."/>
            <person name="Han C."/>
            <person name="Tapia R."/>
            <person name="Land M."/>
            <person name="Hauser L."/>
            <person name="Jeffries C."/>
            <person name="Kyrpides N."/>
            <person name="Ivanova N."/>
            <person name="Mikhailova N."/>
            <person name="Brumm P."/>
            <person name="Mead D."/>
            <person name="Woyke T."/>
        </authorList>
    </citation>
    <scope>NUCLEOTIDE SEQUENCE [LARGE SCALE GENOMIC DNA]</scope>
    <source>
        <strain evidence="8">ATCC 21833 / DSM 2522 / FERM P-1141 / JCM 9156 / N-4</strain>
    </source>
</reference>
<keyword evidence="4" id="KW-0694">RNA-binding</keyword>
<dbReference type="Gene3D" id="3.30.2350.10">
    <property type="entry name" value="Pseudouridine synthase"/>
    <property type="match status" value="1"/>
</dbReference>
<evidence type="ECO:0000313" key="7">
    <source>
        <dbReference type="EMBL" id="ADU31142.1"/>
    </source>
</evidence>
<gene>
    <name evidence="7" type="ordered locus">Bcell_2891</name>
</gene>
<dbReference type="KEGG" id="bco:Bcell_2891"/>
<evidence type="ECO:0000256" key="4">
    <source>
        <dbReference type="PROSITE-ProRule" id="PRU00182"/>
    </source>
</evidence>
<evidence type="ECO:0000313" key="8">
    <source>
        <dbReference type="Proteomes" id="UP000001401"/>
    </source>
</evidence>
<dbReference type="InterPro" id="IPR050188">
    <property type="entry name" value="RluA_PseudoU_synthase"/>
</dbReference>